<dbReference type="PANTHER" id="PTHR30126">
    <property type="entry name" value="HTH-TYPE TRANSCRIPTIONAL REGULATOR"/>
    <property type="match status" value="1"/>
</dbReference>
<name>A0A1I5DFD4_PSUAM</name>
<dbReference type="Pfam" id="PF03466">
    <property type="entry name" value="LysR_substrate"/>
    <property type="match status" value="1"/>
</dbReference>
<evidence type="ECO:0000313" key="7">
    <source>
        <dbReference type="Proteomes" id="UP000199614"/>
    </source>
</evidence>
<dbReference type="SUPFAM" id="SSF46785">
    <property type="entry name" value="Winged helix' DNA-binding domain"/>
    <property type="match status" value="1"/>
</dbReference>
<dbReference type="Gene3D" id="3.40.190.10">
    <property type="entry name" value="Periplasmic binding protein-like II"/>
    <property type="match status" value="2"/>
</dbReference>
<dbReference type="Gene3D" id="1.10.10.10">
    <property type="entry name" value="Winged helix-like DNA-binding domain superfamily/Winged helix DNA-binding domain"/>
    <property type="match status" value="1"/>
</dbReference>
<dbReference type="RefSeq" id="WP_093348631.1">
    <property type="nucleotide sequence ID" value="NZ_FOUY01000026.1"/>
</dbReference>
<keyword evidence="4" id="KW-0804">Transcription</keyword>
<comment type="similarity">
    <text evidence="1">Belongs to the LysR transcriptional regulatory family.</text>
</comment>
<organism evidence="6 7">
    <name type="scientific">Pseudonocardia ammonioxydans</name>
    <dbReference type="NCBI Taxonomy" id="260086"/>
    <lineage>
        <taxon>Bacteria</taxon>
        <taxon>Bacillati</taxon>
        <taxon>Actinomycetota</taxon>
        <taxon>Actinomycetes</taxon>
        <taxon>Pseudonocardiales</taxon>
        <taxon>Pseudonocardiaceae</taxon>
        <taxon>Pseudonocardia</taxon>
    </lineage>
</organism>
<dbReference type="EMBL" id="FOUY01000026">
    <property type="protein sequence ID" value="SFN97903.1"/>
    <property type="molecule type" value="Genomic_DNA"/>
</dbReference>
<sequence>MPTSAVPDLTALALLVAVARTGDLAAAARESGLSVQAATARIRAVEQQVGARVVERDRRGRRAGRLTSRGVLLVEWAGPLLSAADDLGVAVAALRPARDGGEPVVPVAVASAAEGLLPGWLAELNGHAGASRVVLVDTADPAGAVRDGSAAVGIVETAGPLPGLHAATVATDTLVLVVAPGHAWAGGPGVDAAELAGTRLVTRLPGSGSRPALAAALAAAAPDAPVAAPARELAADTAVRSAVRAGAGPAVLPQQVVAADLAAGHLVEVAVHGADLGREFRAVWQEGTSPQGTARDLLRIATGGRIR</sequence>
<protein>
    <submittedName>
        <fullName evidence="6">ModE molybdate transport repressor domain-containing protein</fullName>
    </submittedName>
</protein>
<proteinExistence type="inferred from homology"/>
<feature type="domain" description="HTH lysR-type" evidence="5">
    <location>
        <begin position="7"/>
        <end position="64"/>
    </location>
</feature>
<dbReference type="PROSITE" id="PS50931">
    <property type="entry name" value="HTH_LYSR"/>
    <property type="match status" value="1"/>
</dbReference>
<dbReference type="PANTHER" id="PTHR30126:SF39">
    <property type="entry name" value="HTH-TYPE TRANSCRIPTIONAL REGULATOR CYSL"/>
    <property type="match status" value="1"/>
</dbReference>
<dbReference type="Proteomes" id="UP000199614">
    <property type="component" value="Unassembled WGS sequence"/>
</dbReference>
<evidence type="ECO:0000313" key="6">
    <source>
        <dbReference type="EMBL" id="SFN97903.1"/>
    </source>
</evidence>
<keyword evidence="7" id="KW-1185">Reference proteome</keyword>
<evidence type="ECO:0000256" key="1">
    <source>
        <dbReference type="ARBA" id="ARBA00009437"/>
    </source>
</evidence>
<dbReference type="OrthoDB" id="9808620at2"/>
<accession>A0A1I5DFD4</accession>
<reference evidence="6 7" key="1">
    <citation type="submission" date="2016-10" db="EMBL/GenBank/DDBJ databases">
        <authorList>
            <person name="de Groot N.N."/>
        </authorList>
    </citation>
    <scope>NUCLEOTIDE SEQUENCE [LARGE SCALE GENOMIC DNA]</scope>
    <source>
        <strain evidence="6 7">CGMCC 4.1877</strain>
    </source>
</reference>
<keyword evidence="2" id="KW-0805">Transcription regulation</keyword>
<keyword evidence="3" id="KW-0238">DNA-binding</keyword>
<dbReference type="Pfam" id="PF00126">
    <property type="entry name" value="HTH_1"/>
    <property type="match status" value="1"/>
</dbReference>
<evidence type="ECO:0000259" key="5">
    <source>
        <dbReference type="PROSITE" id="PS50931"/>
    </source>
</evidence>
<dbReference type="AlphaFoldDB" id="A0A1I5DFD4"/>
<evidence type="ECO:0000256" key="2">
    <source>
        <dbReference type="ARBA" id="ARBA00023015"/>
    </source>
</evidence>
<dbReference type="InterPro" id="IPR036390">
    <property type="entry name" value="WH_DNA-bd_sf"/>
</dbReference>
<evidence type="ECO:0000256" key="3">
    <source>
        <dbReference type="ARBA" id="ARBA00023125"/>
    </source>
</evidence>
<dbReference type="InterPro" id="IPR005119">
    <property type="entry name" value="LysR_subst-bd"/>
</dbReference>
<gene>
    <name evidence="6" type="ORF">SAMN05216207_102623</name>
</gene>
<dbReference type="InterPro" id="IPR036388">
    <property type="entry name" value="WH-like_DNA-bd_sf"/>
</dbReference>
<dbReference type="GO" id="GO:0003700">
    <property type="term" value="F:DNA-binding transcription factor activity"/>
    <property type="evidence" value="ECO:0007669"/>
    <property type="project" value="InterPro"/>
</dbReference>
<dbReference type="GO" id="GO:0000976">
    <property type="term" value="F:transcription cis-regulatory region binding"/>
    <property type="evidence" value="ECO:0007669"/>
    <property type="project" value="TreeGrafter"/>
</dbReference>
<dbReference type="STRING" id="260086.SAMN05216207_102623"/>
<dbReference type="SUPFAM" id="SSF53850">
    <property type="entry name" value="Periplasmic binding protein-like II"/>
    <property type="match status" value="1"/>
</dbReference>
<dbReference type="InterPro" id="IPR000847">
    <property type="entry name" value="LysR_HTH_N"/>
</dbReference>
<evidence type="ECO:0000256" key="4">
    <source>
        <dbReference type="ARBA" id="ARBA00023163"/>
    </source>
</evidence>